<dbReference type="STRING" id="498292.SAMN05660845_1005"/>
<reference evidence="3" key="1">
    <citation type="submission" date="2016-10" db="EMBL/GenBank/DDBJ databases">
        <authorList>
            <person name="Varghese N."/>
            <person name="Submissions S."/>
        </authorList>
    </citation>
    <scope>NUCLEOTIDE SEQUENCE [LARGE SCALE GENOMIC DNA]</scope>
    <source>
        <strain evidence="3">DSM 21789</strain>
    </source>
</reference>
<keyword evidence="1" id="KW-1133">Transmembrane helix</keyword>
<dbReference type="AlphaFoldDB" id="A0A1I0WW57"/>
<keyword evidence="3" id="KW-1185">Reference proteome</keyword>
<dbReference type="Proteomes" id="UP000199604">
    <property type="component" value="Unassembled WGS sequence"/>
</dbReference>
<dbReference type="EMBL" id="FOJT01000002">
    <property type="protein sequence ID" value="SFA92400.1"/>
    <property type="molecule type" value="Genomic_DNA"/>
</dbReference>
<evidence type="ECO:0000313" key="2">
    <source>
        <dbReference type="EMBL" id="SFA92400.1"/>
    </source>
</evidence>
<organism evidence="2 3">
    <name type="scientific">Flavobacterium swingsii</name>
    <dbReference type="NCBI Taxonomy" id="498292"/>
    <lineage>
        <taxon>Bacteria</taxon>
        <taxon>Pseudomonadati</taxon>
        <taxon>Bacteroidota</taxon>
        <taxon>Flavobacteriia</taxon>
        <taxon>Flavobacteriales</taxon>
        <taxon>Flavobacteriaceae</taxon>
        <taxon>Flavobacterium</taxon>
    </lineage>
</organism>
<keyword evidence="1" id="KW-0472">Membrane</keyword>
<accession>A0A1I0WW57</accession>
<name>A0A1I0WW57_9FLAO</name>
<gene>
    <name evidence="2" type="ORF">SAMN05660845_1005</name>
</gene>
<evidence type="ECO:0000256" key="1">
    <source>
        <dbReference type="SAM" id="Phobius"/>
    </source>
</evidence>
<keyword evidence="1" id="KW-0812">Transmembrane</keyword>
<evidence type="ECO:0000313" key="3">
    <source>
        <dbReference type="Proteomes" id="UP000199604"/>
    </source>
</evidence>
<sequence length="49" mass="5545">MTLEISLVIFFIPLGSNVSVIPDQIILFSFMEKTSVKKIRKVNPCKAFT</sequence>
<feature type="transmembrane region" description="Helical" evidence="1">
    <location>
        <begin position="6"/>
        <end position="31"/>
    </location>
</feature>
<proteinExistence type="predicted"/>
<protein>
    <submittedName>
        <fullName evidence="2">Uncharacterized protein</fullName>
    </submittedName>
</protein>